<dbReference type="InterPro" id="IPR028161">
    <property type="entry name" value="Met8-like"/>
</dbReference>
<dbReference type="InterPro" id="IPR006367">
    <property type="entry name" value="Sirohaem_synthase_N"/>
</dbReference>
<dbReference type="PANTHER" id="PTHR35330">
    <property type="entry name" value="SIROHEME BIOSYNTHESIS PROTEIN MET8"/>
    <property type="match status" value="1"/>
</dbReference>
<evidence type="ECO:0000256" key="1">
    <source>
        <dbReference type="ARBA" id="ARBA00005010"/>
    </source>
</evidence>
<comment type="pathway">
    <text evidence="1">Porphyrin-containing compound metabolism; siroheme biosynthesis; sirohydrochlorin from precorrin-2: step 1/1.</text>
</comment>
<evidence type="ECO:0000256" key="2">
    <source>
        <dbReference type="ARBA" id="ARBA00012400"/>
    </source>
</evidence>
<accession>A0ABX8SMR8</accession>
<dbReference type="PANTHER" id="PTHR35330:SF1">
    <property type="entry name" value="SIROHEME BIOSYNTHESIS PROTEIN MET8"/>
    <property type="match status" value="1"/>
</dbReference>
<evidence type="ECO:0000256" key="4">
    <source>
        <dbReference type="ARBA" id="ARBA00023027"/>
    </source>
</evidence>
<protein>
    <recommendedName>
        <fullName evidence="2">precorrin-2 dehydrogenase</fullName>
        <ecNumber evidence="2">1.3.1.76</ecNumber>
    </recommendedName>
</protein>
<keyword evidence="7" id="KW-1185">Reference proteome</keyword>
<dbReference type="EC" id="1.3.1.76" evidence="2"/>
<dbReference type="NCBIfam" id="TIGR01470">
    <property type="entry name" value="cysG_Nterm"/>
    <property type="match status" value="1"/>
</dbReference>
<evidence type="ECO:0000256" key="3">
    <source>
        <dbReference type="ARBA" id="ARBA00023002"/>
    </source>
</evidence>
<dbReference type="Pfam" id="PF13241">
    <property type="entry name" value="NAD_binding_7"/>
    <property type="match status" value="1"/>
</dbReference>
<evidence type="ECO:0000313" key="6">
    <source>
        <dbReference type="EMBL" id="QXT62474.1"/>
    </source>
</evidence>
<evidence type="ECO:0000256" key="5">
    <source>
        <dbReference type="ARBA" id="ARBA00023244"/>
    </source>
</evidence>
<keyword evidence="3" id="KW-0560">Oxidoreductase</keyword>
<evidence type="ECO:0000313" key="7">
    <source>
        <dbReference type="Proteomes" id="UP000824504"/>
    </source>
</evidence>
<reference evidence="6 7" key="1">
    <citation type="submission" date="2021-07" db="EMBL/GenBank/DDBJ databases">
        <title>complete genome sequencing of Tessaracoccus sp.J1M15.</title>
        <authorList>
            <person name="Bae J.-W."/>
            <person name="Kim D.-y."/>
        </authorList>
    </citation>
    <scope>NUCLEOTIDE SEQUENCE [LARGE SCALE GENOMIC DNA]</scope>
    <source>
        <strain evidence="6 7">J1M15</strain>
    </source>
</reference>
<dbReference type="EMBL" id="CP079216">
    <property type="protein sequence ID" value="QXT62474.1"/>
    <property type="molecule type" value="Genomic_DNA"/>
</dbReference>
<keyword evidence="5" id="KW-0627">Porphyrin biosynthesis</keyword>
<name>A0ABX8SMR8_9ACTN</name>
<dbReference type="RefSeq" id="WP_219081373.1">
    <property type="nucleotide sequence ID" value="NZ_CP079216.1"/>
</dbReference>
<sequence length="175" mass="18672">MRRTRRGRGTAHKEGALRARTATGSRAYLTGLLLTGRKVVVVGGGCVARRRVPKLVEAGALVEVVAPELHPALGAMAEAGEFTWHARDYAPGDIDGAWYVLATTDSGAVNAAIVAEAERQHTYCVRVDSADEGSAWTPATGDASGVTVAAISTHDPLRARRIRNRFVELVNEEEL</sequence>
<keyword evidence="4" id="KW-0520">NAD</keyword>
<organism evidence="6 7">
    <name type="scientific">Tessaracoccus palaemonis</name>
    <dbReference type="NCBI Taxonomy" id="2829499"/>
    <lineage>
        <taxon>Bacteria</taxon>
        <taxon>Bacillati</taxon>
        <taxon>Actinomycetota</taxon>
        <taxon>Actinomycetes</taxon>
        <taxon>Propionibacteriales</taxon>
        <taxon>Propionibacteriaceae</taxon>
        <taxon>Tessaracoccus</taxon>
    </lineage>
</organism>
<proteinExistence type="predicted"/>
<dbReference type="Proteomes" id="UP000824504">
    <property type="component" value="Chromosome"/>
</dbReference>
<gene>
    <name evidence="6" type="ORF">KDB89_12100</name>
</gene>